<reference evidence="3 4" key="1">
    <citation type="submission" date="2024-03" db="EMBL/GenBank/DDBJ databases">
        <title>Human intestinal bacterial collection.</title>
        <authorList>
            <person name="Pauvert C."/>
            <person name="Hitch T.C.A."/>
            <person name="Clavel T."/>
        </authorList>
    </citation>
    <scope>NUCLEOTIDE SEQUENCE [LARGE SCALE GENOMIC DNA]</scope>
    <source>
        <strain evidence="3 4">CLA-AP-H18</strain>
    </source>
</reference>
<dbReference type="EMBL" id="JBBMFI010000022">
    <property type="protein sequence ID" value="MEQ2565906.1"/>
    <property type="molecule type" value="Genomic_DNA"/>
</dbReference>
<dbReference type="InterPro" id="IPR000601">
    <property type="entry name" value="PKD_dom"/>
</dbReference>
<gene>
    <name evidence="3" type="ORF">ABFO16_06605</name>
</gene>
<organism evidence="3 4">
    <name type="scientific">Ruminococcoides intestinihominis</name>
    <dbReference type="NCBI Taxonomy" id="3133161"/>
    <lineage>
        <taxon>Bacteria</taxon>
        <taxon>Bacillati</taxon>
        <taxon>Bacillota</taxon>
        <taxon>Clostridia</taxon>
        <taxon>Eubacteriales</taxon>
        <taxon>Oscillospiraceae</taxon>
        <taxon>Ruminococcoides</taxon>
    </lineage>
</organism>
<proteinExistence type="predicted"/>
<keyword evidence="4" id="KW-1185">Reference proteome</keyword>
<dbReference type="InterPro" id="IPR022409">
    <property type="entry name" value="PKD/Chitinase_dom"/>
</dbReference>
<dbReference type="InterPro" id="IPR036116">
    <property type="entry name" value="FN3_sf"/>
</dbReference>
<feature type="domain" description="Fibronectin type-III" evidence="2">
    <location>
        <begin position="1125"/>
        <end position="1215"/>
    </location>
</feature>
<dbReference type="InterPro" id="IPR008964">
    <property type="entry name" value="Invasin/intimin_cell_adhesion"/>
</dbReference>
<dbReference type="PROSITE" id="PS50853">
    <property type="entry name" value="FN3"/>
    <property type="match status" value="4"/>
</dbReference>
<dbReference type="SMART" id="SM00635">
    <property type="entry name" value="BID_2"/>
    <property type="match status" value="3"/>
</dbReference>
<dbReference type="SUPFAM" id="SSF49452">
    <property type="entry name" value="Starch-binding domain-like"/>
    <property type="match status" value="1"/>
</dbReference>
<dbReference type="CDD" id="cd00063">
    <property type="entry name" value="FN3"/>
    <property type="match status" value="2"/>
</dbReference>
<dbReference type="Gene3D" id="2.60.40.3630">
    <property type="match status" value="1"/>
</dbReference>
<dbReference type="PROSITE" id="PS50093">
    <property type="entry name" value="PKD"/>
    <property type="match status" value="1"/>
</dbReference>
<evidence type="ECO:0000313" key="3">
    <source>
        <dbReference type="EMBL" id="MEQ2565906.1"/>
    </source>
</evidence>
<feature type="domain" description="Fibronectin type-III" evidence="2">
    <location>
        <begin position="1323"/>
        <end position="1416"/>
    </location>
</feature>
<dbReference type="InterPro" id="IPR053139">
    <property type="entry name" value="Surface_bspA-like"/>
</dbReference>
<dbReference type="InterPro" id="IPR013784">
    <property type="entry name" value="Carb-bd-like_fold"/>
</dbReference>
<sequence>MTSVKKITFNTEKVPTTPCADTFEYMNNLETVYVPVDGYSDYVTRFSPYINNARIVMISDSDFVIKDGVLLQYSGTDTDVVIPDDVTEIGDSAFKNNTNIKKVTFSKNIKKINQSAFYSCTNLETVIFNNLISSIGNSAFYGCTKLSGVLKISENTRSVGNYSFANCTSLTSVEIASNNEEIKIGDCSFQNDTSIKSISLGNVTSIGKYAFDNCKGINTKVQFNDTLKTIGEYAFRNCSNIIDTLVIPTSVITVTTGAFQNCSSIANVEIPDSLTRISAYTFDGCKSLESIEVPDSVTIIDNHAFNNCSSVETVTLGKNVQTIGSSNYYYYNPFNGMNSVKEFTFKGDTLPSASFNDIFYSMNRLQTVYVTLKAYKSFGYTYSAYINNARYKVLGCKDDFIVNDKSELLLYQGNDTVVTIPENVETIEISAFQNNSTIEKVIFNENLKSISSYAFENCINLTSYEVNKNLENIGSRAFYGCTSLESVNLNNNLTTIGSSAFANCTSISGDLRVPSSVISIGSSAFDGDSSIVTLKIEGNKNGTSIGSYAFRNAKALTSLDLGSVETIGTYAFQNCTSLTGELIIPDSVTSMGEGAFQNCSSITSLTLSEKLTAISRYAFANCSAIKGEIRIPDLITDIYDEAFRNCKNVESVVLGTNIKNIGSNNYYYYSPFNEMTSVKEFMFTGTNIPNCPFEDLFYSMNSLETIFVPVETKDNFVDKFDKYKNNAVFSTDTMKCGVRNLTASNVYSKTVKLTWSKHQNDTVTSYIITRDGEQIATPKNNQFIDYDLTPNKTYEYTVYGVNDAGDKTRGTKLSVTPHSMDVLDITTPHSQNTVSVQDGSITVSAKNENNGIDLDGNAVLGKLYYFNKDNNRIFVGKSNAVISDKIYFNFDLDVEDIPNGEYKVLFTYTDIDNVTVEKEGTIRVDKSVPEKIQNVVALGDYNDIKISWSKSSEVDSKIYKIYRKSEVDTDFSLLTTIKGRDILSYTDTNVKKNRLYTYYVITENSFGIVSENSNETIAMRGIDEEPPVITSITPSSYSYIGNVQKITVEATDNLMLGSAKLYYSTDEENWTLIDTVKNSPFTFAFNTKELTDTEISVKSVVYDLQGNESEPKIVKYKIDNQGPDKVTDFTISKVLSTKVTLKWKQPKAEDLASYVLEEKLENGNFKVVKDNITDNGCVIENLTPNTTHIYRVAGVDKIGNIGGYSDTLEVTTTDDTTAPVVTSLSPSAGRRNSVINFSATAGDNYGIKSIEIQISTDLKTWKSLSNKEFTIASKTATYSFNVNVDEFNDGSIYVRAVATDFAGNVSDTSSNAPFVEYMIDKTAPSSPTNLVATSTDNAIYLTWLQGSEEDLSTYSVYRSTEKDSGFILLASGLKQINYYDTTAKSGTVYYYKIAVTDTVGNVSEFSQTVSAKLAEDIISPEVISISPDSNSSISKQFHTVSALVKDNYLVDTVTFEYKIEGEDNYKTFSTVKNINADYKTVSADIPLSGITNSKKVYVRVYCTDTSGLKSEYSKVYTYTYDDLAPSINNLKAEIKKNTVTLNWSDNKDSDLSGFKVYRIDEKGRETYLGSRQVSSNHSYEFYDTICSKSDSKYTYKVETYDESGNYSSTLSNTVEYKTVGDKENNEKPVARINGNEVMEKGVEEYFDGYSSTDDDSIVSYHWDFGDGTYSDDIQPIKSYRLAGTYEVKLTVTDSFGEQSTATFTVTVKERTAIGTVKVKVVDEKGKIIPQAPVYFNLGEDNQKVIYTDSNGYSSYNLAGGDTLVGCYKSGYLPVRKNVTVLTNATREITLTMIKEELVTGTFEVTRMTFNEIVDAGIDVYDPANQNVYSVEVTVRYGEKEIPIKYIRNDNKIIKYTVSNSGGSKPNENKPNGNGNSTISGISFIPNKENKEFIAILQFDATAKTLKEFFDVKLHIVNNATKDFVLTNNEVNLNVPDGLHLMDNVSGEWCNSKNVKFDKLVGQETKTLSWIVRGDKVGSYDLSADYSGVLSEFEETVKTSFKTDEPIDVYGMTNIMFNVEVCKEIRNNAFYFNIGLKNVGNIDAICPSLDFNNIVKNITSTALGLDPSDENYSPDFSVDARLMNVRTVSADNQSKYVDYKYSKDGSIATNISTLAPDESIYFDYVAYNAINYDDIAQFKSASYKVLDGIGGGVTVTPIDFNYYSFANSTDKVNDLTSKEDNSRKSSADYLLNGNNFLYVKNSDMANSLGEGVYNSLKLALTLDFETLTKDDKKKLIDELLVKMITDDNSEQNINGLVSDQYVSAVKNALYVIKSSCDSFDFGDNTTKEKVTAIISNALDSTNTINELAGNLENSTDEDSIINTFYGKLGLSAVGGISVTTFKKLVGDNLGYSENSALFKGITGVSEYGGMAVELLVENPINAYNDAVTSRYLYTQLKAQASVEQATLLLNTLISYYSDEERFRDFMKDSQLNSLMYKSANTNYKKLIADEAKKLKSQLLNDSYDFRLELAKNFASATANSVANIVLDEAISKSLGKLAIWYEALSATFQVVDLAFGIGDMYEAADSFAIANYISMAVESGYNTISNSYKNKNSNLLSTGLFKDIVSDDSSLNDDSLAEYTLYEMKSLCQIRLLGEQLFYKYINSDNSNIIHTDEEFDAKIVKEVNDYFGINAKDIEEVFDYVYEKILSSRDSIFDIERKESITQPSAPTVTIDYNNLRTVEKFDDKYEYCTEDGVWHTCDGYINVYPKTVRTILRVRLKSSGNNMSGKITTVNVYAKKSVSKNVSVKYSDGKYYLTNLNENYSYQVATVSSLTANADWSKAVTINNKVDATVTGLSNSDYLSIRILENKNLEVMTSEPTVLKANKKLPLTIVTEGDGNVTQTSSDGYYFVGDDVTLTAEKSADSIFAGWYVNGEKVSSDPTYILEMTEFAEITAKFIGKNEVKATSINVTSPYSENKNTFYVGEKIKMIANFTPNNTSNKSVKWTSSNNSVATVNNLGVVSFIKSGKAVITATTSNNISATYNINVVENKVEKLVITTDFSVKQYFEGETFCNDGLKLVAVYTDGSSSYVDDYTVTGFDNTKAGEQTLTITSNGKTVTTTVTVLHNGTWKVLKEATCKETGKMEYVCSICNNVVSEKAIEKTPHTVVIDKEVKPTCEKNGLTEGKHCSVCGKVITPQKTVPKLGHTVVKDKAVKPTYTHTGLTEGSHCSTCGKVIVAQKVVPKLKKTTITLKKAKQSVYVKAKTTVKATIKNPVGKTTYKSSNTKIAKVNSKGVITTYKLGTVKITVTNNKVSKTMTLVVKKPKLNKTSLTLKKKKSYTLKVMGKVGTAKFTSSNTKIVTVNKYGKILAKKKGNAVIIVKTNGETLKCKVKVN</sequence>
<dbReference type="Pfam" id="PF13306">
    <property type="entry name" value="LRR_5"/>
    <property type="match status" value="4"/>
</dbReference>
<dbReference type="Proteomes" id="UP001478133">
    <property type="component" value="Unassembled WGS sequence"/>
</dbReference>
<dbReference type="InterPro" id="IPR003343">
    <property type="entry name" value="Big_2"/>
</dbReference>
<comment type="caution">
    <text evidence="3">The sequence shown here is derived from an EMBL/GenBank/DDBJ whole genome shotgun (WGS) entry which is preliminary data.</text>
</comment>
<dbReference type="Pfam" id="PF18911">
    <property type="entry name" value="PKD_4"/>
    <property type="match status" value="1"/>
</dbReference>
<dbReference type="SUPFAM" id="SSF49373">
    <property type="entry name" value="Invasin/intimin cell-adhesion fragments"/>
    <property type="match status" value="3"/>
</dbReference>
<dbReference type="Gene3D" id="3.80.10.10">
    <property type="entry name" value="Ribonuclease Inhibitor"/>
    <property type="match status" value="4"/>
</dbReference>
<dbReference type="CDD" id="cd00146">
    <property type="entry name" value="PKD"/>
    <property type="match status" value="1"/>
</dbReference>
<name>A0ABV1HV18_9FIRM</name>
<dbReference type="Gene3D" id="3.40.50.12480">
    <property type="match status" value="1"/>
</dbReference>
<dbReference type="RefSeq" id="WP_368001504.1">
    <property type="nucleotide sequence ID" value="NZ_JBBMFI010000022.1"/>
</dbReference>
<dbReference type="SMART" id="SM00089">
    <property type="entry name" value="PKD"/>
    <property type="match status" value="1"/>
</dbReference>
<dbReference type="InterPro" id="IPR032675">
    <property type="entry name" value="LRR_dom_sf"/>
</dbReference>
<dbReference type="Pfam" id="PF00041">
    <property type="entry name" value="fn3"/>
    <property type="match status" value="2"/>
</dbReference>
<dbReference type="InterPro" id="IPR003961">
    <property type="entry name" value="FN3_dom"/>
</dbReference>
<evidence type="ECO:0000259" key="2">
    <source>
        <dbReference type="PROSITE" id="PS50853"/>
    </source>
</evidence>
<evidence type="ECO:0000313" key="4">
    <source>
        <dbReference type="Proteomes" id="UP001478133"/>
    </source>
</evidence>
<dbReference type="PANTHER" id="PTHR45661">
    <property type="entry name" value="SURFACE ANTIGEN"/>
    <property type="match status" value="1"/>
</dbReference>
<dbReference type="SMART" id="SM00060">
    <property type="entry name" value="FN3"/>
    <property type="match status" value="5"/>
</dbReference>
<feature type="domain" description="Fibronectin type-III" evidence="2">
    <location>
        <begin position="928"/>
        <end position="1025"/>
    </location>
</feature>
<evidence type="ECO:0000259" key="1">
    <source>
        <dbReference type="PROSITE" id="PS50093"/>
    </source>
</evidence>
<dbReference type="Gene3D" id="2.60.40.1080">
    <property type="match status" value="3"/>
</dbReference>
<feature type="domain" description="PKD" evidence="1">
    <location>
        <begin position="1627"/>
        <end position="1707"/>
    </location>
</feature>
<dbReference type="SUPFAM" id="SSF52058">
    <property type="entry name" value="L domain-like"/>
    <property type="match status" value="3"/>
</dbReference>
<dbReference type="InterPro" id="IPR022038">
    <property type="entry name" value="Ig-like_bact"/>
</dbReference>
<feature type="domain" description="Fibronectin type-III" evidence="2">
    <location>
        <begin position="737"/>
        <end position="830"/>
    </location>
</feature>
<dbReference type="Gene3D" id="2.60.40.10">
    <property type="entry name" value="Immunoglobulins"/>
    <property type="match status" value="8"/>
</dbReference>
<dbReference type="Pfam" id="PF07523">
    <property type="entry name" value="Big_3"/>
    <property type="match status" value="1"/>
</dbReference>
<accession>A0ABV1HV18</accession>
<dbReference type="InterPro" id="IPR035986">
    <property type="entry name" value="PKD_dom_sf"/>
</dbReference>
<dbReference type="SUPFAM" id="SSF49265">
    <property type="entry name" value="Fibronectin type III"/>
    <property type="match status" value="3"/>
</dbReference>
<dbReference type="PANTHER" id="PTHR45661:SF3">
    <property type="entry name" value="IG-LIKE DOMAIN-CONTAINING PROTEIN"/>
    <property type="match status" value="1"/>
</dbReference>
<protein>
    <submittedName>
        <fullName evidence="3">Leucine-rich repeat protein</fullName>
    </submittedName>
</protein>
<dbReference type="Pfam" id="PF02368">
    <property type="entry name" value="Big_2"/>
    <property type="match status" value="1"/>
</dbReference>
<dbReference type="InterPro" id="IPR026906">
    <property type="entry name" value="LRR_5"/>
</dbReference>
<dbReference type="InterPro" id="IPR013783">
    <property type="entry name" value="Ig-like_fold"/>
</dbReference>
<dbReference type="SUPFAM" id="SSF49299">
    <property type="entry name" value="PKD domain"/>
    <property type="match status" value="1"/>
</dbReference>